<dbReference type="Proteomes" id="UP000264353">
    <property type="component" value="Chromosome A7"/>
</dbReference>
<evidence type="ECO:0000313" key="2">
    <source>
        <dbReference type="Proteomes" id="UP000264353"/>
    </source>
</evidence>
<organism evidence="1 2">
    <name type="scientific">Brassica campestris</name>
    <name type="common">Field mustard</name>
    <dbReference type="NCBI Taxonomy" id="3711"/>
    <lineage>
        <taxon>Eukaryota</taxon>
        <taxon>Viridiplantae</taxon>
        <taxon>Streptophyta</taxon>
        <taxon>Embryophyta</taxon>
        <taxon>Tracheophyta</taxon>
        <taxon>Spermatophyta</taxon>
        <taxon>Magnoliopsida</taxon>
        <taxon>eudicotyledons</taxon>
        <taxon>Gunneridae</taxon>
        <taxon>Pentapetalae</taxon>
        <taxon>rosids</taxon>
        <taxon>malvids</taxon>
        <taxon>Brassicales</taxon>
        <taxon>Brassicaceae</taxon>
        <taxon>Brassiceae</taxon>
        <taxon>Brassica</taxon>
    </lineage>
</organism>
<evidence type="ECO:0000313" key="1">
    <source>
        <dbReference type="EMBL" id="RID56270.1"/>
    </source>
</evidence>
<gene>
    <name evidence="1" type="ORF">BRARA_G03481</name>
</gene>
<dbReference type="EMBL" id="CM010634">
    <property type="protein sequence ID" value="RID56270.1"/>
    <property type="molecule type" value="Genomic_DNA"/>
</dbReference>
<dbReference type="AlphaFoldDB" id="A0A397YYZ8"/>
<reference evidence="1 2" key="1">
    <citation type="submission" date="2018-06" db="EMBL/GenBank/DDBJ databases">
        <title>WGS assembly of Brassica rapa FPsc.</title>
        <authorList>
            <person name="Bowman J."/>
            <person name="Kohchi T."/>
            <person name="Yamato K."/>
            <person name="Jenkins J."/>
            <person name="Shu S."/>
            <person name="Ishizaki K."/>
            <person name="Yamaoka S."/>
            <person name="Nishihama R."/>
            <person name="Nakamura Y."/>
            <person name="Berger F."/>
            <person name="Adam C."/>
            <person name="Aki S."/>
            <person name="Althoff F."/>
            <person name="Araki T."/>
            <person name="Arteaga-Vazquez M."/>
            <person name="Balasubrmanian S."/>
            <person name="Bauer D."/>
            <person name="Boehm C."/>
            <person name="Briginshaw L."/>
            <person name="Caballero-Perez J."/>
            <person name="Catarino B."/>
            <person name="Chen F."/>
            <person name="Chiyoda S."/>
            <person name="Chovatia M."/>
            <person name="Davies K."/>
            <person name="Delmans M."/>
            <person name="Demura T."/>
            <person name="Dierschke T."/>
            <person name="Dolan L."/>
            <person name="Dorantes-Acosta A."/>
            <person name="Eklund D."/>
            <person name="Florent S."/>
            <person name="Flores-Sandoval E."/>
            <person name="Fujiyama A."/>
            <person name="Fukuzawa H."/>
            <person name="Galik B."/>
            <person name="Grimanelli D."/>
            <person name="Grimwood J."/>
            <person name="Grossniklaus U."/>
            <person name="Hamada T."/>
            <person name="Haseloff J."/>
            <person name="Hetherington A."/>
            <person name="Higo A."/>
            <person name="Hirakawa Y."/>
            <person name="Hundley H."/>
            <person name="Ikeda Y."/>
            <person name="Inoue K."/>
            <person name="Inoue S."/>
            <person name="Ishida S."/>
            <person name="Jia Q."/>
            <person name="Kakita M."/>
            <person name="Kanazawa T."/>
            <person name="Kawai Y."/>
            <person name="Kawashima T."/>
            <person name="Kennedy M."/>
            <person name="Kinose K."/>
            <person name="Kinoshita T."/>
            <person name="Kohara Y."/>
            <person name="Koide E."/>
            <person name="Komatsu K."/>
            <person name="Kopischke S."/>
            <person name="Kubo M."/>
            <person name="Kyozuka J."/>
            <person name="Lagercrantz U."/>
            <person name="Lin S."/>
            <person name="Lindquist E."/>
            <person name="Lipzen A."/>
            <person name="Lu C."/>
            <person name="Luna E."/>
            <person name="Martienssen R."/>
            <person name="Minamino N."/>
            <person name="Mizutani M."/>
            <person name="Mizutani M."/>
            <person name="Mochizuki N."/>
            <person name="Monte I."/>
            <person name="Mosher R."/>
            <person name="Nagasaki H."/>
            <person name="Nakagami H."/>
            <person name="Naramoto S."/>
            <person name="Nishitani K."/>
            <person name="Ohtani M."/>
            <person name="Okamoto T."/>
            <person name="Okumura M."/>
            <person name="Phillips J."/>
            <person name="Pollak B."/>
            <person name="Reinders A."/>
            <person name="Roevekamp M."/>
            <person name="Sano R."/>
            <person name="Sawa S."/>
            <person name="Schmid M."/>
            <person name="Shirakawa M."/>
            <person name="Solano R."/>
            <person name="Spunde A."/>
            <person name="Suetsugu N."/>
            <person name="Sugano S."/>
            <person name="Sugiyama A."/>
            <person name="Sun R."/>
            <person name="Suzuki Y."/>
            <person name="Takenaka M."/>
            <person name="Takezawa D."/>
            <person name="Tomogane H."/>
            <person name="Tsuzuki M."/>
            <person name="Ueda T."/>
            <person name="Umeda M."/>
            <person name="Ward J."/>
            <person name="Watanabe Y."/>
            <person name="Yazaki K."/>
            <person name="Yokoyama R."/>
            <person name="Yoshitake Y."/>
            <person name="Yotsui I."/>
            <person name="Zachgo S."/>
            <person name="Schmutz J."/>
        </authorList>
    </citation>
    <scope>NUCLEOTIDE SEQUENCE [LARGE SCALE GENOMIC DNA]</scope>
    <source>
        <strain evidence="2">cv. B-3</strain>
    </source>
</reference>
<protein>
    <submittedName>
        <fullName evidence="1">Uncharacterized protein</fullName>
    </submittedName>
</protein>
<accession>A0A397YYZ8</accession>
<sequence length="96" mass="11190">MLELFLLVINWLSDSDVRRSPVLSCSYEMFQPTLLSSMRVSFWSHELLSNKIRLDVYGYLHIFFIIAGVRCLCETMKKQRCLCEIHVINIAGCCLQ</sequence>
<proteinExistence type="predicted"/>
<name>A0A397YYZ8_BRACM</name>